<keyword evidence="2" id="KW-1185">Reference proteome</keyword>
<dbReference type="CDD" id="cd09272">
    <property type="entry name" value="RNase_HI_RT_Ty1"/>
    <property type="match status" value="1"/>
</dbReference>
<dbReference type="EMBL" id="QJKJ01016945">
    <property type="protein sequence ID" value="RDX60320.1"/>
    <property type="molecule type" value="Genomic_DNA"/>
</dbReference>
<dbReference type="Proteomes" id="UP000257109">
    <property type="component" value="Unassembled WGS sequence"/>
</dbReference>
<feature type="non-terminal residue" evidence="1">
    <location>
        <position position="187"/>
    </location>
</feature>
<gene>
    <name evidence="1" type="ORF">CR513_61541</name>
</gene>
<evidence type="ECO:0000313" key="2">
    <source>
        <dbReference type="Proteomes" id="UP000257109"/>
    </source>
</evidence>
<protein>
    <recommendedName>
        <fullName evidence="3">Copia protein</fullName>
    </recommendedName>
</protein>
<name>A0A371E2P8_MUCPR</name>
<dbReference type="PANTHER" id="PTHR11439">
    <property type="entry name" value="GAG-POL-RELATED RETROTRANSPOSON"/>
    <property type="match status" value="1"/>
</dbReference>
<proteinExistence type="predicted"/>
<evidence type="ECO:0008006" key="3">
    <source>
        <dbReference type="Google" id="ProtNLM"/>
    </source>
</evidence>
<reference evidence="1" key="1">
    <citation type="submission" date="2018-05" db="EMBL/GenBank/DDBJ databases">
        <title>Draft genome of Mucuna pruriens seed.</title>
        <authorList>
            <person name="Nnadi N.E."/>
            <person name="Vos R."/>
            <person name="Hasami M.H."/>
            <person name="Devisetty U.K."/>
            <person name="Aguiy J.C."/>
        </authorList>
    </citation>
    <scope>NUCLEOTIDE SEQUENCE [LARGE SCALE GENOMIC DNA]</scope>
    <source>
        <strain evidence="1">JCA_2017</strain>
    </source>
</reference>
<comment type="caution">
    <text evidence="1">The sequence shown here is derived from an EMBL/GenBank/DDBJ whole genome shotgun (WGS) entry which is preliminary data.</text>
</comment>
<organism evidence="1 2">
    <name type="scientific">Mucuna pruriens</name>
    <name type="common">Velvet bean</name>
    <name type="synonym">Dolichos pruriens</name>
    <dbReference type="NCBI Taxonomy" id="157652"/>
    <lineage>
        <taxon>Eukaryota</taxon>
        <taxon>Viridiplantae</taxon>
        <taxon>Streptophyta</taxon>
        <taxon>Embryophyta</taxon>
        <taxon>Tracheophyta</taxon>
        <taxon>Spermatophyta</taxon>
        <taxon>Magnoliopsida</taxon>
        <taxon>eudicotyledons</taxon>
        <taxon>Gunneridae</taxon>
        <taxon>Pentapetalae</taxon>
        <taxon>rosids</taxon>
        <taxon>fabids</taxon>
        <taxon>Fabales</taxon>
        <taxon>Fabaceae</taxon>
        <taxon>Papilionoideae</taxon>
        <taxon>50 kb inversion clade</taxon>
        <taxon>NPAAA clade</taxon>
        <taxon>indigoferoid/millettioid clade</taxon>
        <taxon>Phaseoleae</taxon>
        <taxon>Mucuna</taxon>
    </lineage>
</organism>
<accession>A0A371E2P8</accession>
<dbReference type="OrthoDB" id="1414623at2759"/>
<dbReference type="STRING" id="157652.A0A371E2P8"/>
<evidence type="ECO:0000313" key="1">
    <source>
        <dbReference type="EMBL" id="RDX60320.1"/>
    </source>
</evidence>
<dbReference type="AlphaFoldDB" id="A0A371E2P8"/>
<sequence length="187" mass="21639">MKDKPFASALGSLMYAQVCTRPHTSFIRTKEYMLVYRRVDNLEIVEHTDLDLNRFPNDKKLTSGYVFMMARGAISWKKFIACFAASTHVVWLRNFMVGLCIVESIVRPLRIFCDNNVATFYTKNNKTYSGSKHFELRYMIIRDLVKDGSIVVEHVDTDSKLIDSLIEGLRLLLSIEKLRIDKENDGM</sequence>
<dbReference type="PANTHER" id="PTHR11439:SF467">
    <property type="entry name" value="INTEGRASE CATALYTIC DOMAIN-CONTAINING PROTEIN"/>
    <property type="match status" value="1"/>
</dbReference>
<feature type="non-terminal residue" evidence="1">
    <location>
        <position position="1"/>
    </location>
</feature>